<dbReference type="AlphaFoldDB" id="A0A1G6LC95"/>
<sequence>MKVKAVLLVAFAFVAMNVNGQDLKFGAKGGLNFANMGKDANTDMRVGFHVGGFAQYGINESFMLQPEVLISLEGAKADMGTSTENLNLTWLNIPIMGVYKIGAVQGLSLEAGPQLGFLMSAKYDGHDIKDGYKSVNISLNLGAGYAVNEQIGVGLRYCIGLSDLNDTGFNSEVSQNNFQLSVAYKF</sequence>
<protein>
    <submittedName>
        <fullName evidence="4">Outer membrane protein beta-barrel domain-containing protein</fullName>
    </submittedName>
</protein>
<evidence type="ECO:0000313" key="5">
    <source>
        <dbReference type="Proteomes" id="UP000199452"/>
    </source>
</evidence>
<evidence type="ECO:0000256" key="2">
    <source>
        <dbReference type="SAM" id="SignalP"/>
    </source>
</evidence>
<dbReference type="Pfam" id="PF13505">
    <property type="entry name" value="OMP_b-brl"/>
    <property type="match status" value="1"/>
</dbReference>
<dbReference type="EMBL" id="FMYP01000030">
    <property type="protein sequence ID" value="SDC41072.1"/>
    <property type="molecule type" value="Genomic_DNA"/>
</dbReference>
<dbReference type="InterPro" id="IPR011250">
    <property type="entry name" value="OMP/PagP_B-barrel"/>
</dbReference>
<dbReference type="SUPFAM" id="SSF56925">
    <property type="entry name" value="OMPA-like"/>
    <property type="match status" value="1"/>
</dbReference>
<feature type="signal peptide" evidence="2">
    <location>
        <begin position="1"/>
        <end position="20"/>
    </location>
</feature>
<name>A0A1G6LC95_9BACT</name>
<evidence type="ECO:0000259" key="3">
    <source>
        <dbReference type="Pfam" id="PF13505"/>
    </source>
</evidence>
<dbReference type="RefSeq" id="WP_092438213.1">
    <property type="nucleotide sequence ID" value="NZ_FMYP01000030.1"/>
</dbReference>
<dbReference type="OrthoDB" id="947434at2"/>
<keyword evidence="5" id="KW-1185">Reference proteome</keyword>
<gene>
    <name evidence="4" type="ORF">SAMN05216323_103028</name>
</gene>
<proteinExistence type="predicted"/>
<reference evidence="4 5" key="1">
    <citation type="submission" date="2016-09" db="EMBL/GenBank/DDBJ databases">
        <authorList>
            <person name="Capua I."/>
            <person name="De Benedictis P."/>
            <person name="Joannis T."/>
            <person name="Lombin L.H."/>
            <person name="Cattoli G."/>
        </authorList>
    </citation>
    <scope>NUCLEOTIDE SEQUENCE [LARGE SCALE GENOMIC DNA]</scope>
    <source>
        <strain evidence="4 5">A7P-90m</strain>
    </source>
</reference>
<dbReference type="STRING" id="1640674.SAMN05216323_103028"/>
<keyword evidence="1 2" id="KW-0732">Signal</keyword>
<dbReference type="InterPro" id="IPR027385">
    <property type="entry name" value="Beta-barrel_OMP"/>
</dbReference>
<feature type="domain" description="Outer membrane protein beta-barrel" evidence="3">
    <location>
        <begin position="6"/>
        <end position="186"/>
    </location>
</feature>
<feature type="chain" id="PRO_5011626030" evidence="2">
    <location>
        <begin position="21"/>
        <end position="186"/>
    </location>
</feature>
<organism evidence="4 5">
    <name type="scientific">Williamwhitmania taraxaci</name>
    <dbReference type="NCBI Taxonomy" id="1640674"/>
    <lineage>
        <taxon>Bacteria</taxon>
        <taxon>Pseudomonadati</taxon>
        <taxon>Bacteroidota</taxon>
        <taxon>Bacteroidia</taxon>
        <taxon>Bacteroidales</taxon>
        <taxon>Williamwhitmaniaceae</taxon>
        <taxon>Williamwhitmania</taxon>
    </lineage>
</organism>
<evidence type="ECO:0000256" key="1">
    <source>
        <dbReference type="ARBA" id="ARBA00022729"/>
    </source>
</evidence>
<accession>A0A1G6LC95</accession>
<evidence type="ECO:0000313" key="4">
    <source>
        <dbReference type="EMBL" id="SDC41072.1"/>
    </source>
</evidence>
<dbReference type="Proteomes" id="UP000199452">
    <property type="component" value="Unassembled WGS sequence"/>
</dbReference>